<dbReference type="CDD" id="cd11071">
    <property type="entry name" value="CYP74"/>
    <property type="match status" value="1"/>
</dbReference>
<keyword evidence="5" id="KW-0456">Lyase</keyword>
<evidence type="ECO:0000256" key="5">
    <source>
        <dbReference type="ARBA" id="ARBA00023239"/>
    </source>
</evidence>
<keyword evidence="4 6" id="KW-0408">Iron</keyword>
<dbReference type="SUPFAM" id="SSF48264">
    <property type="entry name" value="Cytochrome P450"/>
    <property type="match status" value="1"/>
</dbReference>
<dbReference type="InterPro" id="IPR002403">
    <property type="entry name" value="Cyt_P450_E_grp-IV"/>
</dbReference>
<accession>A0A834W9U1</accession>
<evidence type="ECO:0000256" key="1">
    <source>
        <dbReference type="ARBA" id="ARBA00010617"/>
    </source>
</evidence>
<organism evidence="7 8">
    <name type="scientific">Senna tora</name>
    <dbReference type="NCBI Taxonomy" id="362788"/>
    <lineage>
        <taxon>Eukaryota</taxon>
        <taxon>Viridiplantae</taxon>
        <taxon>Streptophyta</taxon>
        <taxon>Embryophyta</taxon>
        <taxon>Tracheophyta</taxon>
        <taxon>Spermatophyta</taxon>
        <taxon>Magnoliopsida</taxon>
        <taxon>eudicotyledons</taxon>
        <taxon>Gunneridae</taxon>
        <taxon>Pentapetalae</taxon>
        <taxon>rosids</taxon>
        <taxon>fabids</taxon>
        <taxon>Fabales</taxon>
        <taxon>Fabaceae</taxon>
        <taxon>Caesalpinioideae</taxon>
        <taxon>Cassia clade</taxon>
        <taxon>Senna</taxon>
    </lineage>
</organism>
<dbReference type="GO" id="GO:0005506">
    <property type="term" value="F:iron ion binding"/>
    <property type="evidence" value="ECO:0007669"/>
    <property type="project" value="InterPro"/>
</dbReference>
<comment type="caution">
    <text evidence="7">The sequence shown here is derived from an EMBL/GenBank/DDBJ whole genome shotgun (WGS) entry which is preliminary data.</text>
</comment>
<evidence type="ECO:0000256" key="6">
    <source>
        <dbReference type="PIRSR" id="PIRSR602403-1"/>
    </source>
</evidence>
<dbReference type="GO" id="GO:0016125">
    <property type="term" value="P:sterol metabolic process"/>
    <property type="evidence" value="ECO:0007669"/>
    <property type="project" value="TreeGrafter"/>
</dbReference>
<evidence type="ECO:0000313" key="7">
    <source>
        <dbReference type="EMBL" id="KAF7810936.1"/>
    </source>
</evidence>
<feature type="binding site" description="axial binding residue" evidence="6">
    <location>
        <position position="424"/>
    </location>
    <ligand>
        <name>heme</name>
        <dbReference type="ChEBI" id="CHEBI:30413"/>
    </ligand>
    <ligandPart>
        <name>Fe</name>
        <dbReference type="ChEBI" id="CHEBI:18248"/>
    </ligandPart>
</feature>
<evidence type="ECO:0000313" key="8">
    <source>
        <dbReference type="Proteomes" id="UP000634136"/>
    </source>
</evidence>
<dbReference type="EMBL" id="JAAIUW010000010">
    <property type="protein sequence ID" value="KAF7810936.1"/>
    <property type="molecule type" value="Genomic_DNA"/>
</dbReference>
<dbReference type="Pfam" id="PF00067">
    <property type="entry name" value="p450"/>
    <property type="match status" value="1"/>
</dbReference>
<keyword evidence="2 6" id="KW-0349">Heme</keyword>
<keyword evidence="8" id="KW-1185">Reference proteome</keyword>
<reference evidence="7" key="1">
    <citation type="submission" date="2020-09" db="EMBL/GenBank/DDBJ databases">
        <title>Genome-Enabled Discovery of Anthraquinone Biosynthesis in Senna tora.</title>
        <authorList>
            <person name="Kang S.-H."/>
            <person name="Pandey R.P."/>
            <person name="Lee C.-M."/>
            <person name="Sim J.-S."/>
            <person name="Jeong J.-T."/>
            <person name="Choi B.-S."/>
            <person name="Jung M."/>
            <person name="Ginzburg D."/>
            <person name="Zhao K."/>
            <person name="Won S.Y."/>
            <person name="Oh T.-J."/>
            <person name="Yu Y."/>
            <person name="Kim N.-H."/>
            <person name="Lee O.R."/>
            <person name="Lee T.-H."/>
            <person name="Bashyal P."/>
            <person name="Kim T.-S."/>
            <person name="Lee W.-H."/>
            <person name="Kawkins C."/>
            <person name="Kim C.-K."/>
            <person name="Kim J.S."/>
            <person name="Ahn B.O."/>
            <person name="Rhee S.Y."/>
            <person name="Sohng J.K."/>
        </authorList>
    </citation>
    <scope>NUCLEOTIDE SEQUENCE</scope>
    <source>
        <tissue evidence="7">Leaf</tissue>
    </source>
</reference>
<dbReference type="GO" id="GO:0006631">
    <property type="term" value="P:fatty acid metabolic process"/>
    <property type="evidence" value="ECO:0007669"/>
    <property type="project" value="UniProtKB-ARBA"/>
</dbReference>
<sequence>MLPLRQVPGTYGLPFFGAISDRHDFFYRQGRDEFFSSRIRTYNSTVFRTNMPPGPFVSSNPRVVALLDAVSFPILFDNDKVEKRNVLDGTFMPSTSFTGGYRVCAFLDTTEPSHALLKRFYLHLLSSRHNSFVPLFLTSLSDLFSGIDDEFSRNGKSSFNTFSDQMSFNFVFRLLCGPNSTPSETNLGSDGPKIVMRWLAIQLAPLGTLGLPKILNYLEDFLLRTLPFPSWIVKSDYKKLYDAFSTAAASTLNEAERFGIKREEALHNIIFMAGFNAYGGMKSQFPILMKWVGSAGAGLHKQLADEIRAVVESEGRITLGALDKMTLTKSVVYEVLRIEPTVPYQYAKAREDLVVHSHDAAFEIKKGEMIFGYQPFATKDPRVFVNPEEFVGHRFVGEGEKLLKYVYWSNGRETEDSTQDNKQCPAKNLVVLMCRLLLVEFFLRYDTCTVEIGNSSSNLGASVTLTSLTRATGN</sequence>
<keyword evidence="3 6" id="KW-0479">Metal-binding</keyword>
<comment type="cofactor">
    <cofactor evidence="6">
        <name>heme</name>
        <dbReference type="ChEBI" id="CHEBI:30413"/>
    </cofactor>
</comment>
<protein>
    <submittedName>
        <fullName evidence="7">Allene oxide synthase 3-like</fullName>
    </submittedName>
</protein>
<evidence type="ECO:0000256" key="4">
    <source>
        <dbReference type="ARBA" id="ARBA00023004"/>
    </source>
</evidence>
<dbReference type="InterPro" id="IPR036396">
    <property type="entry name" value="Cyt_P450_sf"/>
</dbReference>
<evidence type="ECO:0000256" key="2">
    <source>
        <dbReference type="ARBA" id="ARBA00022617"/>
    </source>
</evidence>
<evidence type="ECO:0000256" key="3">
    <source>
        <dbReference type="ARBA" id="ARBA00022723"/>
    </source>
</evidence>
<dbReference type="AlphaFoldDB" id="A0A834W9U1"/>
<dbReference type="GO" id="GO:0016829">
    <property type="term" value="F:lyase activity"/>
    <property type="evidence" value="ECO:0007669"/>
    <property type="project" value="UniProtKB-KW"/>
</dbReference>
<dbReference type="PANTHER" id="PTHR24286">
    <property type="entry name" value="CYTOCHROME P450 26"/>
    <property type="match status" value="1"/>
</dbReference>
<dbReference type="PANTHER" id="PTHR24286:SF302">
    <property type="entry name" value="ALLENE OXIDE SYNTHASE 2"/>
    <property type="match status" value="1"/>
</dbReference>
<dbReference type="GO" id="GO:0020037">
    <property type="term" value="F:heme binding"/>
    <property type="evidence" value="ECO:0007669"/>
    <property type="project" value="InterPro"/>
</dbReference>
<comment type="similarity">
    <text evidence="1">Belongs to the cytochrome P450 family.</text>
</comment>
<proteinExistence type="inferred from homology"/>
<gene>
    <name evidence="7" type="ORF">G2W53_031912</name>
</gene>
<name>A0A834W9U1_9FABA</name>
<dbReference type="InterPro" id="IPR001128">
    <property type="entry name" value="Cyt_P450"/>
</dbReference>
<dbReference type="Gene3D" id="1.10.630.10">
    <property type="entry name" value="Cytochrome P450"/>
    <property type="match status" value="1"/>
</dbReference>
<dbReference type="GO" id="GO:0016705">
    <property type="term" value="F:oxidoreductase activity, acting on paired donors, with incorporation or reduction of molecular oxygen"/>
    <property type="evidence" value="ECO:0007669"/>
    <property type="project" value="InterPro"/>
</dbReference>
<dbReference type="PRINTS" id="PR00465">
    <property type="entry name" value="EP450IV"/>
</dbReference>
<dbReference type="OrthoDB" id="2789670at2759"/>
<dbReference type="FunFam" id="1.10.630.10:FF:000024">
    <property type="entry name" value="Allene oxide synthase, chloroplastic"/>
    <property type="match status" value="1"/>
</dbReference>
<dbReference type="GO" id="GO:0004497">
    <property type="term" value="F:monooxygenase activity"/>
    <property type="evidence" value="ECO:0007669"/>
    <property type="project" value="InterPro"/>
</dbReference>
<dbReference type="Proteomes" id="UP000634136">
    <property type="component" value="Unassembled WGS sequence"/>
</dbReference>